<comment type="similarity">
    <text evidence="1">Belongs to the LysR transcriptional regulatory family.</text>
</comment>
<reference evidence="6 7" key="1">
    <citation type="submission" date="2024-03" db="EMBL/GenBank/DDBJ databases">
        <title>High-quality draft genome sequence of Oceanobacter sp. wDCs-4.</title>
        <authorList>
            <person name="Dong C."/>
        </authorList>
    </citation>
    <scope>NUCLEOTIDE SEQUENCE [LARGE SCALE GENOMIC DNA]</scope>
    <source>
        <strain evidence="7">wDCs-4</strain>
    </source>
</reference>
<evidence type="ECO:0000313" key="6">
    <source>
        <dbReference type="EMBL" id="MFK4751951.1"/>
    </source>
</evidence>
<sequence length="306" mass="33810">MDSQQLKAFLAVARHQSFSLAAEQLFLTQSAVSKRIQQLEQQLDSPLFERHNRSISLTESGQRLLPKAREILELMNDTQIQISNLAGSVEGTLNIATSHHIGLHRIPPFLTSFVRQYPAVRLDIRFLGSEDAYQAVEQRRVELALTTLDERQPDRVTAIPLWQDDMVCVCAPGHPLACQQQISLSSLAENVAILPEPDTITYRVVDAAFRDAGLTLETHMPTNYLETIKMMVSVGLGWSVLPSSMADDQLFVLPWPGAPMIRPLGVIHLANRTLTNAASAFIALLSDSATEPTNLIHDIVATEGEA</sequence>
<organism evidence="6 7">
    <name type="scientific">Oceanobacter antarcticus</name>
    <dbReference type="NCBI Taxonomy" id="3133425"/>
    <lineage>
        <taxon>Bacteria</taxon>
        <taxon>Pseudomonadati</taxon>
        <taxon>Pseudomonadota</taxon>
        <taxon>Gammaproteobacteria</taxon>
        <taxon>Oceanospirillales</taxon>
        <taxon>Oceanospirillaceae</taxon>
        <taxon>Oceanobacter</taxon>
    </lineage>
</organism>
<dbReference type="SUPFAM" id="SSF46785">
    <property type="entry name" value="Winged helix' DNA-binding domain"/>
    <property type="match status" value="1"/>
</dbReference>
<dbReference type="Gene3D" id="1.10.10.10">
    <property type="entry name" value="Winged helix-like DNA-binding domain superfamily/Winged helix DNA-binding domain"/>
    <property type="match status" value="1"/>
</dbReference>
<keyword evidence="4" id="KW-0804">Transcription</keyword>
<dbReference type="InterPro" id="IPR036388">
    <property type="entry name" value="WH-like_DNA-bd_sf"/>
</dbReference>
<dbReference type="InterPro" id="IPR036390">
    <property type="entry name" value="WH_DNA-bd_sf"/>
</dbReference>
<dbReference type="PRINTS" id="PR00039">
    <property type="entry name" value="HTHLYSR"/>
</dbReference>
<dbReference type="Pfam" id="PF03466">
    <property type="entry name" value="LysR_substrate"/>
    <property type="match status" value="1"/>
</dbReference>
<dbReference type="InterPro" id="IPR005119">
    <property type="entry name" value="LysR_subst-bd"/>
</dbReference>
<accession>A0ABW8NG88</accession>
<keyword evidence="2" id="KW-0805">Transcription regulation</keyword>
<dbReference type="CDD" id="cd05466">
    <property type="entry name" value="PBP2_LTTR_substrate"/>
    <property type="match status" value="1"/>
</dbReference>
<evidence type="ECO:0000256" key="4">
    <source>
        <dbReference type="ARBA" id="ARBA00023163"/>
    </source>
</evidence>
<name>A0ABW8NG88_9GAMM</name>
<evidence type="ECO:0000256" key="3">
    <source>
        <dbReference type="ARBA" id="ARBA00023125"/>
    </source>
</evidence>
<comment type="caution">
    <text evidence="6">The sequence shown here is derived from an EMBL/GenBank/DDBJ whole genome shotgun (WGS) entry which is preliminary data.</text>
</comment>
<dbReference type="PROSITE" id="PS50931">
    <property type="entry name" value="HTH_LYSR"/>
    <property type="match status" value="1"/>
</dbReference>
<dbReference type="PANTHER" id="PTHR30419:SF8">
    <property type="entry name" value="NITROGEN ASSIMILATION TRANSCRIPTIONAL ACTIVATOR-RELATED"/>
    <property type="match status" value="1"/>
</dbReference>
<dbReference type="RefSeq" id="WP_416205303.1">
    <property type="nucleotide sequence ID" value="NZ_JBBKTX010000005.1"/>
</dbReference>
<proteinExistence type="inferred from homology"/>
<evidence type="ECO:0000256" key="1">
    <source>
        <dbReference type="ARBA" id="ARBA00009437"/>
    </source>
</evidence>
<protein>
    <submittedName>
        <fullName evidence="6">LysR family transcriptional regulator</fullName>
    </submittedName>
</protein>
<dbReference type="InterPro" id="IPR050950">
    <property type="entry name" value="HTH-type_LysR_regulators"/>
</dbReference>
<gene>
    <name evidence="6" type="ORF">WG929_05965</name>
</gene>
<evidence type="ECO:0000256" key="2">
    <source>
        <dbReference type="ARBA" id="ARBA00023015"/>
    </source>
</evidence>
<dbReference type="Gene3D" id="3.40.190.290">
    <property type="match status" value="1"/>
</dbReference>
<feature type="domain" description="HTH lysR-type" evidence="5">
    <location>
        <begin position="1"/>
        <end position="58"/>
    </location>
</feature>
<keyword evidence="7" id="KW-1185">Reference proteome</keyword>
<dbReference type="Proteomes" id="UP001620597">
    <property type="component" value="Unassembled WGS sequence"/>
</dbReference>
<dbReference type="SUPFAM" id="SSF53850">
    <property type="entry name" value="Periplasmic binding protein-like II"/>
    <property type="match status" value="1"/>
</dbReference>
<evidence type="ECO:0000313" key="7">
    <source>
        <dbReference type="Proteomes" id="UP001620597"/>
    </source>
</evidence>
<dbReference type="InterPro" id="IPR000847">
    <property type="entry name" value="LysR_HTH_N"/>
</dbReference>
<keyword evidence="3" id="KW-0238">DNA-binding</keyword>
<dbReference type="Pfam" id="PF00126">
    <property type="entry name" value="HTH_1"/>
    <property type="match status" value="1"/>
</dbReference>
<dbReference type="PANTHER" id="PTHR30419">
    <property type="entry name" value="HTH-TYPE TRANSCRIPTIONAL REGULATOR YBHD"/>
    <property type="match status" value="1"/>
</dbReference>
<evidence type="ECO:0000259" key="5">
    <source>
        <dbReference type="PROSITE" id="PS50931"/>
    </source>
</evidence>
<dbReference type="EMBL" id="JBBKTX010000005">
    <property type="protein sequence ID" value="MFK4751951.1"/>
    <property type="molecule type" value="Genomic_DNA"/>
</dbReference>